<proteinExistence type="predicted"/>
<protein>
    <submittedName>
        <fullName evidence="1">Cytoplasmic protein</fullName>
    </submittedName>
</protein>
<sequence length="100" mass="11270">MKLDDIKLDVNAIGDAIYLGQEAQAPRQVNGQRGSYVRHLLMNERHGLFYVITPVIDGVIEEDARVNLDGCEPMFFEDYAEGRQVAPYVSVFAKKINVVK</sequence>
<comment type="caution">
    <text evidence="1">The sequence shown here is derived from an EMBL/GenBank/DDBJ whole genome shotgun (WGS) entry which is preliminary data.</text>
</comment>
<reference evidence="1 2" key="1">
    <citation type="submission" date="2023-06" db="EMBL/GenBank/DDBJ databases">
        <title>A potential novel species of Streptococcus isolated from human milk sample.</title>
        <authorList>
            <person name="Nguyen H.V."/>
            <person name="Trinh A.T.V."/>
            <person name="Hoang A.T.L."/>
            <person name="Bui L.N.H."/>
            <person name="Tran Q.T.L."/>
            <person name="Trinh T."/>
        </authorList>
    </citation>
    <scope>NUCLEOTIDE SEQUENCE [LARGE SCALE GENOMIC DNA]</scope>
    <source>
        <strain evidence="1 2">VTCC 12812</strain>
    </source>
</reference>
<organism evidence="1 2">
    <name type="scientific">Streptococcus raffinosi</name>
    <dbReference type="NCBI Taxonomy" id="3053355"/>
    <lineage>
        <taxon>Bacteria</taxon>
        <taxon>Bacillati</taxon>
        <taxon>Bacillota</taxon>
        <taxon>Bacilli</taxon>
        <taxon>Lactobacillales</taxon>
        <taxon>Streptococcaceae</taxon>
        <taxon>Streptococcus</taxon>
    </lineage>
</organism>
<gene>
    <name evidence="1" type="ORF">QRD39_00665</name>
</gene>
<keyword evidence="2" id="KW-1185">Reference proteome</keyword>
<evidence type="ECO:0000313" key="2">
    <source>
        <dbReference type="Proteomes" id="UP001529255"/>
    </source>
</evidence>
<accession>A0ABT7LRS5</accession>
<dbReference type="Proteomes" id="UP001529255">
    <property type="component" value="Unassembled WGS sequence"/>
</dbReference>
<dbReference type="EMBL" id="JASUZV010000001">
    <property type="protein sequence ID" value="MDL5042623.1"/>
    <property type="molecule type" value="Genomic_DNA"/>
</dbReference>
<name>A0ABT7LRS5_9STRE</name>
<dbReference type="RefSeq" id="WP_285955296.1">
    <property type="nucleotide sequence ID" value="NZ_JASUZV010000001.1"/>
</dbReference>
<evidence type="ECO:0000313" key="1">
    <source>
        <dbReference type="EMBL" id="MDL5042623.1"/>
    </source>
</evidence>